<sequence>MAVINAEAVGARGRHRRRRAAVPLLLVAALLAGCSSTTNLRGYATSLEAAHASDPEATERCGSWVGDGASRWSVVAARDSDMQTIRTLAASSPVAMEQITDVWPDRQGYAAICVTKPADDPGSRLFSIQLRDGEGVLLDAWRTDGDRPLPRMSGSSSGRSDER</sequence>
<evidence type="ECO:0008006" key="3">
    <source>
        <dbReference type="Google" id="ProtNLM"/>
    </source>
</evidence>
<feature type="region of interest" description="Disordered" evidence="1">
    <location>
        <begin position="141"/>
        <end position="163"/>
    </location>
</feature>
<feature type="compositionally biased region" description="Polar residues" evidence="1">
    <location>
        <begin position="153"/>
        <end position="163"/>
    </location>
</feature>
<accession>A0AAU7G7B8</accession>
<evidence type="ECO:0000313" key="2">
    <source>
        <dbReference type="EMBL" id="XBM46569.1"/>
    </source>
</evidence>
<dbReference type="AlphaFoldDB" id="A0AAU7G7B8"/>
<proteinExistence type="predicted"/>
<organism evidence="2">
    <name type="scientific">Leifsonia sp. NPDC080035</name>
    <dbReference type="NCBI Taxonomy" id="3143936"/>
    <lineage>
        <taxon>Bacteria</taxon>
        <taxon>Bacillati</taxon>
        <taxon>Actinomycetota</taxon>
        <taxon>Actinomycetes</taxon>
        <taxon>Micrococcales</taxon>
        <taxon>Microbacteriaceae</taxon>
        <taxon>Leifsonia</taxon>
    </lineage>
</organism>
<gene>
    <name evidence="2" type="ORF">AAME72_10725</name>
</gene>
<evidence type="ECO:0000256" key="1">
    <source>
        <dbReference type="SAM" id="MobiDB-lite"/>
    </source>
</evidence>
<dbReference type="EMBL" id="CP157390">
    <property type="protein sequence ID" value="XBM46569.1"/>
    <property type="molecule type" value="Genomic_DNA"/>
</dbReference>
<dbReference type="RefSeq" id="WP_348786554.1">
    <property type="nucleotide sequence ID" value="NZ_CP157390.1"/>
</dbReference>
<name>A0AAU7G7B8_9MICO</name>
<protein>
    <recommendedName>
        <fullName evidence="3">Lipoprotein</fullName>
    </recommendedName>
</protein>
<reference evidence="2" key="1">
    <citation type="submission" date="2024-05" db="EMBL/GenBank/DDBJ databases">
        <title>The Natural Products Discovery Center: Release of the First 8490 Sequenced Strains for Exploring Actinobacteria Biosynthetic Diversity.</title>
        <authorList>
            <person name="Kalkreuter E."/>
            <person name="Kautsar S.A."/>
            <person name="Yang D."/>
            <person name="Bader C.D."/>
            <person name="Teijaro C.N."/>
            <person name="Fluegel L."/>
            <person name="Davis C.M."/>
            <person name="Simpson J.R."/>
            <person name="Lauterbach L."/>
            <person name="Steele A.D."/>
            <person name="Gui C."/>
            <person name="Meng S."/>
            <person name="Li G."/>
            <person name="Viehrig K."/>
            <person name="Ye F."/>
            <person name="Su P."/>
            <person name="Kiefer A.F."/>
            <person name="Nichols A."/>
            <person name="Cepeda A.J."/>
            <person name="Yan W."/>
            <person name="Fan B."/>
            <person name="Jiang Y."/>
            <person name="Adhikari A."/>
            <person name="Zheng C.-J."/>
            <person name="Schuster L."/>
            <person name="Cowan T.M."/>
            <person name="Smanski M.J."/>
            <person name="Chevrette M.G."/>
            <person name="de Carvalho L.P.S."/>
            <person name="Shen B."/>
        </authorList>
    </citation>
    <scope>NUCLEOTIDE SEQUENCE</scope>
    <source>
        <strain evidence="2">NPDC080035</strain>
    </source>
</reference>